<keyword evidence="3" id="KW-1185">Reference proteome</keyword>
<dbReference type="InterPro" id="IPR052509">
    <property type="entry name" value="Metal_resp_DNA-bind_regulator"/>
</dbReference>
<evidence type="ECO:0000313" key="3">
    <source>
        <dbReference type="Proteomes" id="UP001597097"/>
    </source>
</evidence>
<dbReference type="Pfam" id="PF03551">
    <property type="entry name" value="PadR"/>
    <property type="match status" value="1"/>
</dbReference>
<protein>
    <submittedName>
        <fullName evidence="2">PadR family transcriptional regulator</fullName>
    </submittedName>
</protein>
<dbReference type="RefSeq" id="WP_219537655.1">
    <property type="nucleotide sequence ID" value="NZ_JAHKRM010000039.1"/>
</dbReference>
<reference evidence="3" key="1">
    <citation type="journal article" date="2019" name="Int. J. Syst. Evol. Microbiol.">
        <title>The Global Catalogue of Microorganisms (GCM) 10K type strain sequencing project: providing services to taxonomists for standard genome sequencing and annotation.</title>
        <authorList>
            <consortium name="The Broad Institute Genomics Platform"/>
            <consortium name="The Broad Institute Genome Sequencing Center for Infectious Disease"/>
            <person name="Wu L."/>
            <person name="Ma J."/>
        </authorList>
    </citation>
    <scope>NUCLEOTIDE SEQUENCE [LARGE SCALE GENOMIC DNA]</scope>
    <source>
        <strain evidence="3">CGMCC 1.15399</strain>
    </source>
</reference>
<gene>
    <name evidence="2" type="ORF">ACFSJ0_53880</name>
</gene>
<evidence type="ECO:0000313" key="2">
    <source>
        <dbReference type="EMBL" id="MFD1546016.1"/>
    </source>
</evidence>
<dbReference type="PANTHER" id="PTHR33169">
    <property type="entry name" value="PADR-FAMILY TRANSCRIPTIONAL REGULATOR"/>
    <property type="match status" value="1"/>
</dbReference>
<dbReference type="InterPro" id="IPR005149">
    <property type="entry name" value="Tscrpt_reg_PadR_N"/>
</dbReference>
<comment type="caution">
    <text evidence="2">The sequence shown here is derived from an EMBL/GenBank/DDBJ whole genome shotgun (WGS) entry which is preliminary data.</text>
</comment>
<dbReference type="PANTHER" id="PTHR33169:SF14">
    <property type="entry name" value="TRANSCRIPTIONAL REGULATOR RV3488"/>
    <property type="match status" value="1"/>
</dbReference>
<accession>A0ABW4GV27</accession>
<proteinExistence type="predicted"/>
<dbReference type="EMBL" id="JBHUCM010000053">
    <property type="protein sequence ID" value="MFD1546016.1"/>
    <property type="molecule type" value="Genomic_DNA"/>
</dbReference>
<organism evidence="2 3">
    <name type="scientific">Nonomuraea guangzhouensis</name>
    <dbReference type="NCBI Taxonomy" id="1291555"/>
    <lineage>
        <taxon>Bacteria</taxon>
        <taxon>Bacillati</taxon>
        <taxon>Actinomycetota</taxon>
        <taxon>Actinomycetes</taxon>
        <taxon>Streptosporangiales</taxon>
        <taxon>Streptosporangiaceae</taxon>
        <taxon>Nonomuraea</taxon>
    </lineage>
</organism>
<dbReference type="Proteomes" id="UP001597097">
    <property type="component" value="Unassembled WGS sequence"/>
</dbReference>
<feature type="domain" description="Transcription regulator PadR N-terminal" evidence="1">
    <location>
        <begin position="25"/>
        <end position="85"/>
    </location>
</feature>
<sequence>MGVYPFRLTLQTLLVLRVLLDDRDEDHYGLEIAAKTGLPNGSIYPILARLERAGWVISDWENIDESAEGRRRRRYYHLTTQGALRAEEALASAAQAFAGAGGEAAASSHHHNMARGN</sequence>
<name>A0ABW4GV27_9ACTN</name>
<evidence type="ECO:0000259" key="1">
    <source>
        <dbReference type="Pfam" id="PF03551"/>
    </source>
</evidence>